<sequence>MGSWGLPKRTLSSQLRVIVTGGHATGSKLHQTHEIRAVEKEAKARRTARVMSDAPCPEDKQLIGAVEMLGTGINLTRAKDMIMVDPCFIPAYENQAKKCINRWGQKTPMTFTG</sequence>
<keyword evidence="2" id="KW-1185">Reference proteome</keyword>
<reference evidence="1" key="1">
    <citation type="submission" date="2018-02" db="EMBL/GenBank/DDBJ databases">
        <title>The genomes of Aspergillus section Nigri reveals drivers in fungal speciation.</title>
        <authorList>
            <consortium name="DOE Joint Genome Institute"/>
            <person name="Vesth T.C."/>
            <person name="Nybo J."/>
            <person name="Theobald S."/>
            <person name="Brandl J."/>
            <person name="Frisvad J.C."/>
            <person name="Nielsen K.F."/>
            <person name="Lyhne E.K."/>
            <person name="Kogle M.E."/>
            <person name="Kuo A."/>
            <person name="Riley R."/>
            <person name="Clum A."/>
            <person name="Nolan M."/>
            <person name="Lipzen A."/>
            <person name="Salamov A."/>
            <person name="Henrissat B."/>
            <person name="Wiebenga A."/>
            <person name="De vries R.P."/>
            <person name="Grigoriev I.V."/>
            <person name="Mortensen U.H."/>
            <person name="Andersen M.R."/>
            <person name="Baker S.E."/>
        </authorList>
    </citation>
    <scope>NUCLEOTIDE SEQUENCE</scope>
    <source>
        <strain evidence="1">CBS 621.78</strain>
    </source>
</reference>
<organism evidence="1 2">
    <name type="scientific">Aspergillus brunneoviolaceus CBS 621.78</name>
    <dbReference type="NCBI Taxonomy" id="1450534"/>
    <lineage>
        <taxon>Eukaryota</taxon>
        <taxon>Fungi</taxon>
        <taxon>Dikarya</taxon>
        <taxon>Ascomycota</taxon>
        <taxon>Pezizomycotina</taxon>
        <taxon>Eurotiomycetes</taxon>
        <taxon>Eurotiomycetidae</taxon>
        <taxon>Eurotiales</taxon>
        <taxon>Aspergillaceae</taxon>
        <taxon>Aspergillus</taxon>
        <taxon>Aspergillus subgen. Circumdati</taxon>
    </lineage>
</organism>
<dbReference type="Proteomes" id="UP000249057">
    <property type="component" value="Unassembled WGS sequence"/>
</dbReference>
<evidence type="ECO:0000313" key="2">
    <source>
        <dbReference type="Proteomes" id="UP000249057"/>
    </source>
</evidence>
<evidence type="ECO:0000313" key="1">
    <source>
        <dbReference type="EMBL" id="RAH40201.1"/>
    </source>
</evidence>
<proteinExistence type="predicted"/>
<gene>
    <name evidence="1" type="ORF">BO95DRAFT_488141</name>
</gene>
<accession>A0ACD1FTD7</accession>
<protein>
    <submittedName>
        <fullName evidence="1">Uncharacterized protein</fullName>
    </submittedName>
</protein>
<dbReference type="EMBL" id="KZ825416">
    <property type="protein sequence ID" value="RAH40201.1"/>
    <property type="molecule type" value="Genomic_DNA"/>
</dbReference>
<name>A0ACD1FTD7_9EURO</name>